<dbReference type="GO" id="GO:0050532">
    <property type="term" value="F:2-phosphosulfolactate phosphatase activity"/>
    <property type="evidence" value="ECO:0007669"/>
    <property type="project" value="UniProtKB-EC"/>
</dbReference>
<dbReference type="Pfam" id="PF04029">
    <property type="entry name" value="2-ph_phosp"/>
    <property type="match status" value="1"/>
</dbReference>
<evidence type="ECO:0000256" key="7">
    <source>
        <dbReference type="ARBA" id="ARBA00033711"/>
    </source>
</evidence>
<comment type="catalytic activity">
    <reaction evidence="7">
        <text>(2R)-O-phospho-3-sulfolactate + H2O = (2R)-3-sulfolactate + phosphate</text>
        <dbReference type="Rhea" id="RHEA:23416"/>
        <dbReference type="ChEBI" id="CHEBI:15377"/>
        <dbReference type="ChEBI" id="CHEBI:15597"/>
        <dbReference type="ChEBI" id="CHEBI:43474"/>
        <dbReference type="ChEBI" id="CHEBI:58738"/>
        <dbReference type="EC" id="3.1.3.71"/>
    </reaction>
</comment>
<evidence type="ECO:0000256" key="1">
    <source>
        <dbReference type="ARBA" id="ARBA00001946"/>
    </source>
</evidence>
<dbReference type="GO" id="GO:0000287">
    <property type="term" value="F:magnesium ion binding"/>
    <property type="evidence" value="ECO:0007669"/>
    <property type="project" value="InterPro"/>
</dbReference>
<evidence type="ECO:0000256" key="6">
    <source>
        <dbReference type="ARBA" id="ARBA00022842"/>
    </source>
</evidence>
<organism evidence="8 9">
    <name type="scientific">Effusibacillus lacus</name>
    <dbReference type="NCBI Taxonomy" id="1348429"/>
    <lineage>
        <taxon>Bacteria</taxon>
        <taxon>Bacillati</taxon>
        <taxon>Bacillota</taxon>
        <taxon>Bacilli</taxon>
        <taxon>Bacillales</taxon>
        <taxon>Alicyclobacillaceae</taxon>
        <taxon>Effusibacillus</taxon>
    </lineage>
</organism>
<dbReference type="InterPro" id="IPR005238">
    <property type="entry name" value="ComB-like"/>
</dbReference>
<evidence type="ECO:0000256" key="3">
    <source>
        <dbReference type="ARBA" id="ARBA00012953"/>
    </source>
</evidence>
<dbReference type="EC" id="3.1.3.71" evidence="3"/>
<dbReference type="SUPFAM" id="SSF142823">
    <property type="entry name" value="ComB-like"/>
    <property type="match status" value="1"/>
</dbReference>
<dbReference type="RefSeq" id="WP_165912564.1">
    <property type="nucleotide sequence ID" value="NZ_BDUF01000003.1"/>
</dbReference>
<dbReference type="AlphaFoldDB" id="A0A292YGJ7"/>
<dbReference type="PANTHER" id="PTHR37311:SF1">
    <property type="entry name" value="2-PHOSPHOSULFOLACTATE PHOSPHATASE-RELATED"/>
    <property type="match status" value="1"/>
</dbReference>
<gene>
    <name evidence="8" type="ORF">EFBL_0097</name>
</gene>
<reference evidence="9" key="1">
    <citation type="submission" date="2017-07" db="EMBL/GenBank/DDBJ databases">
        <title>Draft genome sequence of Effusibacillus lacus strain skLN1.</title>
        <authorList>
            <person name="Watanabe M."/>
            <person name="Kojima H."/>
            <person name="Fukui M."/>
        </authorList>
    </citation>
    <scope>NUCLEOTIDE SEQUENCE [LARGE SCALE GENOMIC DNA]</scope>
    <source>
        <strain evidence="9">skLN1</strain>
    </source>
</reference>
<dbReference type="GO" id="GO:0050545">
    <property type="term" value="F:sulfopyruvate decarboxylase activity"/>
    <property type="evidence" value="ECO:0007669"/>
    <property type="project" value="TreeGrafter"/>
</dbReference>
<comment type="similarity">
    <text evidence="2">Belongs to the ComB family.</text>
</comment>
<protein>
    <recommendedName>
        <fullName evidence="4">Probable 2-phosphosulfolactate phosphatase</fullName>
        <ecNumber evidence="3">3.1.3.71</ecNumber>
    </recommendedName>
</protein>
<keyword evidence="9" id="KW-1185">Reference proteome</keyword>
<evidence type="ECO:0000256" key="2">
    <source>
        <dbReference type="ARBA" id="ARBA00009997"/>
    </source>
</evidence>
<accession>A0A292YGJ7</accession>
<dbReference type="Proteomes" id="UP000217785">
    <property type="component" value="Unassembled WGS sequence"/>
</dbReference>
<comment type="caution">
    <text evidence="8">The sequence shown here is derived from an EMBL/GenBank/DDBJ whole genome shotgun (WGS) entry which is preliminary data.</text>
</comment>
<evidence type="ECO:0000313" key="9">
    <source>
        <dbReference type="Proteomes" id="UP000217785"/>
    </source>
</evidence>
<proteinExistence type="inferred from homology"/>
<evidence type="ECO:0000313" key="8">
    <source>
        <dbReference type="EMBL" id="GAX88488.1"/>
    </source>
</evidence>
<dbReference type="EMBL" id="BDUF01000003">
    <property type="protein sequence ID" value="GAX88488.1"/>
    <property type="molecule type" value="Genomic_DNA"/>
</dbReference>
<dbReference type="PANTHER" id="PTHR37311">
    <property type="entry name" value="2-PHOSPHOSULFOLACTATE PHOSPHATASE-RELATED"/>
    <property type="match status" value="1"/>
</dbReference>
<dbReference type="InterPro" id="IPR036702">
    <property type="entry name" value="ComB-like_sf"/>
</dbReference>
<evidence type="ECO:0000256" key="4">
    <source>
        <dbReference type="ARBA" id="ARBA00021948"/>
    </source>
</evidence>
<dbReference type="Gene3D" id="3.90.1560.10">
    <property type="entry name" value="ComB-like"/>
    <property type="match status" value="1"/>
</dbReference>
<evidence type="ECO:0000256" key="5">
    <source>
        <dbReference type="ARBA" id="ARBA00022801"/>
    </source>
</evidence>
<sequence>MRKIHVVLRKEDIDEEKISHCIAVVFDVLFATSSIATALHHGAREVIPAFNSEEALEKAGQLEEGTFILAGEKDGFPIDGFHQPSPIAMMDDCIKGKTVIYSTTNGTVAVRRSERAKALYASSLLNGEAVAERILEHKGEESVVLVCSGSKGSFCLEDFYGAGYQIDQLLRKQEEGWILTDAAKAAYGFYVNYPGSDEECLQGTRVGKFISMLGMDEATFFAAQKGVLPVVPRLENGRLIAG</sequence>
<comment type="cofactor">
    <cofactor evidence="1">
        <name>Mg(2+)</name>
        <dbReference type="ChEBI" id="CHEBI:18420"/>
    </cofactor>
</comment>
<name>A0A292YGJ7_9BACL</name>
<keyword evidence="6" id="KW-0460">Magnesium</keyword>
<keyword evidence="5" id="KW-0378">Hydrolase</keyword>